<protein>
    <recommendedName>
        <fullName evidence="5">15-hydroxyprostaglandin dehydrogenase [NAD(+)]</fullName>
        <ecNumber evidence="3">1.1.1.141</ecNumber>
        <ecNumber evidence="4">1.1.1.232</ecNumber>
    </recommendedName>
    <alternativeName>
        <fullName evidence="7">Eicosanoid/docosanoid dehydrogenase [NAD(+)]</fullName>
    </alternativeName>
    <alternativeName>
        <fullName evidence="6">Prostaglandin dehydrogenase 1</fullName>
    </alternativeName>
</protein>
<comment type="catalytic activity">
    <reaction evidence="20">
        <text>(15S)-hydroxy-(5Z,8Z,11Z,13E)-eicosatetraenoate + NAD(+) = 15-oxo-(5Z,8Z,11Z,13E)-eicosatetraenoate + NADH + H(+)</text>
        <dbReference type="Rhea" id="RHEA:23260"/>
        <dbReference type="ChEBI" id="CHEBI:15378"/>
        <dbReference type="ChEBI" id="CHEBI:57409"/>
        <dbReference type="ChEBI" id="CHEBI:57410"/>
        <dbReference type="ChEBI" id="CHEBI:57540"/>
        <dbReference type="ChEBI" id="CHEBI:57945"/>
        <dbReference type="EC" id="1.1.1.232"/>
    </reaction>
    <physiologicalReaction direction="left-to-right" evidence="20">
        <dbReference type="Rhea" id="RHEA:23261"/>
    </physiologicalReaction>
</comment>
<comment type="catalytic activity">
    <reaction evidence="13">
        <text>(11R)-hydroxy-(5Z,8Z,12E,14Z)-eicosatetraenoate + NAD(+) = 11-oxo-(5Z,8Z,12E,14Z)-eicosatetraenoate + NADH + H(+)</text>
        <dbReference type="Rhea" id="RHEA:48640"/>
        <dbReference type="ChEBI" id="CHEBI:15378"/>
        <dbReference type="ChEBI" id="CHEBI:57540"/>
        <dbReference type="ChEBI" id="CHEBI:57945"/>
        <dbReference type="ChEBI" id="CHEBI:78836"/>
        <dbReference type="ChEBI" id="CHEBI:90697"/>
    </reaction>
    <physiologicalReaction direction="left-to-right" evidence="13">
        <dbReference type="Rhea" id="RHEA:48641"/>
    </physiologicalReaction>
</comment>
<comment type="similarity">
    <text evidence="1 22">Belongs to the short-chain dehydrogenases/reductases (SDR) family.</text>
</comment>
<comment type="catalytic activity">
    <reaction evidence="16">
        <text>lipoxin A4 + NAD(+) = 15-oxo-(5S,6R)-dihydroxy-(7E,9E,11Z,13E)-eicosatetraenoate + NADH + H(+)</text>
        <dbReference type="Rhea" id="RHEA:41572"/>
        <dbReference type="ChEBI" id="CHEBI:15378"/>
        <dbReference type="ChEBI" id="CHEBI:57540"/>
        <dbReference type="ChEBI" id="CHEBI:57945"/>
        <dbReference type="ChEBI" id="CHEBI:67026"/>
        <dbReference type="ChEBI" id="CHEBI:78311"/>
    </reaction>
    <physiologicalReaction direction="left-to-right" evidence="16">
        <dbReference type="Rhea" id="RHEA:41573"/>
    </physiologicalReaction>
</comment>
<comment type="catalytic activity">
    <reaction evidence="18">
        <text>prostaglandin E2 + NAD(+) = 15-oxoprostaglandin E2 + NADH + H(+)</text>
        <dbReference type="Rhea" id="RHEA:11876"/>
        <dbReference type="ChEBI" id="CHEBI:15378"/>
        <dbReference type="ChEBI" id="CHEBI:57400"/>
        <dbReference type="ChEBI" id="CHEBI:57540"/>
        <dbReference type="ChEBI" id="CHEBI:57945"/>
        <dbReference type="ChEBI" id="CHEBI:606564"/>
        <dbReference type="EC" id="1.1.1.141"/>
    </reaction>
    <physiologicalReaction direction="left-to-right" evidence="18">
        <dbReference type="Rhea" id="RHEA:11877"/>
    </physiologicalReaction>
</comment>
<evidence type="ECO:0000256" key="23">
    <source>
        <dbReference type="SAM" id="SignalP"/>
    </source>
</evidence>
<accession>A0A6J2JKP4</accession>
<dbReference type="PRINTS" id="PR00080">
    <property type="entry name" value="SDRFAMILY"/>
</dbReference>
<evidence type="ECO:0000256" key="15">
    <source>
        <dbReference type="ARBA" id="ARBA00048393"/>
    </source>
</evidence>
<comment type="catalytic activity">
    <reaction evidence="14">
        <text>resolvin D1 + NAD(+) = 17-oxoresolvin D1 + NADH + H(+)</text>
        <dbReference type="Rhea" id="RHEA:50128"/>
        <dbReference type="ChEBI" id="CHEBI:15378"/>
        <dbReference type="ChEBI" id="CHEBI:57540"/>
        <dbReference type="ChEBI" id="CHEBI:57945"/>
        <dbReference type="ChEBI" id="CHEBI:132079"/>
        <dbReference type="ChEBI" id="CHEBI:132081"/>
    </reaction>
    <physiologicalReaction direction="left-to-right" evidence="14">
        <dbReference type="Rhea" id="RHEA:50129"/>
    </physiologicalReaction>
</comment>
<keyword evidence="23" id="KW-0732">Signal</keyword>
<dbReference type="PANTHER" id="PTHR44229:SF4">
    <property type="entry name" value="15-HYDROXYPROSTAGLANDIN DEHYDROGENASE [NAD(+)]"/>
    <property type="match status" value="1"/>
</dbReference>
<comment type="catalytic activity">
    <reaction evidence="9">
        <text>prostaglandin E1 + NAD(+) = 15-oxoprostaglandin E1 + NADH + H(+)</text>
        <dbReference type="Rhea" id="RHEA:16477"/>
        <dbReference type="ChEBI" id="CHEBI:15378"/>
        <dbReference type="ChEBI" id="CHEBI:57397"/>
        <dbReference type="ChEBI" id="CHEBI:57401"/>
        <dbReference type="ChEBI" id="CHEBI:57540"/>
        <dbReference type="ChEBI" id="CHEBI:57945"/>
    </reaction>
    <physiologicalReaction direction="left-to-right" evidence="9">
        <dbReference type="Rhea" id="RHEA:16478"/>
    </physiologicalReaction>
</comment>
<evidence type="ECO:0000256" key="12">
    <source>
        <dbReference type="ARBA" id="ARBA00048140"/>
    </source>
</evidence>
<keyword evidence="24" id="KW-1185">Reference proteome</keyword>
<dbReference type="KEGG" id="bman:114242794"/>
<proteinExistence type="inferred from homology"/>
<evidence type="ECO:0000256" key="7">
    <source>
        <dbReference type="ARBA" id="ARBA00042026"/>
    </source>
</evidence>
<dbReference type="Proteomes" id="UP000504629">
    <property type="component" value="Unplaced"/>
</dbReference>
<evidence type="ECO:0000256" key="11">
    <source>
        <dbReference type="ARBA" id="ARBA00048008"/>
    </source>
</evidence>
<comment type="catalytic activity">
    <reaction evidence="17">
        <text>prostaglandin A1 + NAD(+) = 15-oxo-prostaglandin A1 + NADH + H(+)</text>
        <dbReference type="Rhea" id="RHEA:41263"/>
        <dbReference type="ChEBI" id="CHEBI:15378"/>
        <dbReference type="ChEBI" id="CHEBI:57398"/>
        <dbReference type="ChEBI" id="CHEBI:57540"/>
        <dbReference type="ChEBI" id="CHEBI:57945"/>
        <dbReference type="ChEBI" id="CHEBI:85072"/>
    </reaction>
    <physiologicalReaction direction="left-to-right" evidence="17">
        <dbReference type="Rhea" id="RHEA:41264"/>
    </physiologicalReaction>
</comment>
<evidence type="ECO:0000256" key="5">
    <source>
        <dbReference type="ARBA" id="ARBA00040276"/>
    </source>
</evidence>
<dbReference type="RefSeq" id="XP_028029858.1">
    <property type="nucleotide sequence ID" value="XM_028174057.1"/>
</dbReference>
<comment type="function">
    <text evidence="8">Catalyzes the NAD-dependent dehydrogenation (oxidation) of a broad array of hydroxylated polyunsaturated fatty acids (mainly eicosanoids and docosanoids, including prostaglandins, lipoxins and resolvins), yielding their corresponding keto (oxo) metabolites. Decreases the levels of the pro-proliferative prostaglandins such as prostaglandin E2 (whose activity is increased in cancer because of an increase in the expression of cyclooxygenase 2) and generates oxo-fatty acid products that can profoundly influence cell function by abrogating pro-inflammatory cytokine expression. Converts resolvins E1, D1 and D2 to their oxo products, which represents a mode of resolvin inactivation. Resolvin E1 plays important roles during the resolution phase of acute inflammation, while resolvins D1 and D2 have a unique role in obesity-induced adipose inflammation.</text>
</comment>
<comment type="catalytic activity">
    <reaction evidence="15">
        <text>resolvin D2 + NAD(+) = 7-oxoresolvin D2 + NADH + H(+)</text>
        <dbReference type="Rhea" id="RHEA:53584"/>
        <dbReference type="ChEBI" id="CHEBI:15378"/>
        <dbReference type="ChEBI" id="CHEBI:57540"/>
        <dbReference type="ChEBI" id="CHEBI:57945"/>
        <dbReference type="ChEBI" id="CHEBI:133367"/>
        <dbReference type="ChEBI" id="CHEBI:137497"/>
    </reaction>
    <physiologicalReaction direction="left-to-right" evidence="15">
        <dbReference type="Rhea" id="RHEA:53585"/>
    </physiologicalReaction>
</comment>
<feature type="signal peptide" evidence="23">
    <location>
        <begin position="1"/>
        <end position="21"/>
    </location>
</feature>
<evidence type="ECO:0000256" key="14">
    <source>
        <dbReference type="ARBA" id="ARBA00048170"/>
    </source>
</evidence>
<dbReference type="GeneID" id="114242794"/>
<evidence type="ECO:0000256" key="6">
    <source>
        <dbReference type="ARBA" id="ARBA00041812"/>
    </source>
</evidence>
<evidence type="ECO:0000256" key="3">
    <source>
        <dbReference type="ARBA" id="ARBA00038968"/>
    </source>
</evidence>
<comment type="catalytic activity">
    <reaction evidence="12">
        <text>15-oxo-(5S,6R)-dihydroxy-(7E,9E,11Z)-eicosatrienoate + NADH + H(+) = (5S,6R,15S)-trihydroxy-(7E,9E,11Z)-eicosatrienoate + NAD(+)</text>
        <dbReference type="Rhea" id="RHEA:41596"/>
        <dbReference type="ChEBI" id="CHEBI:15378"/>
        <dbReference type="ChEBI" id="CHEBI:57540"/>
        <dbReference type="ChEBI" id="CHEBI:57945"/>
        <dbReference type="ChEBI" id="CHEBI:78325"/>
        <dbReference type="ChEBI" id="CHEBI:78329"/>
    </reaction>
    <physiologicalReaction direction="left-to-right" evidence="12">
        <dbReference type="Rhea" id="RHEA:41597"/>
    </physiologicalReaction>
</comment>
<dbReference type="OrthoDB" id="37659at2759"/>
<evidence type="ECO:0000256" key="17">
    <source>
        <dbReference type="ARBA" id="ARBA00048611"/>
    </source>
</evidence>
<reference evidence="25" key="1">
    <citation type="submission" date="2025-08" db="UniProtKB">
        <authorList>
            <consortium name="RefSeq"/>
        </authorList>
    </citation>
    <scope>IDENTIFICATION</scope>
    <source>
        <tissue evidence="25">Silk gland</tissue>
    </source>
</reference>
<evidence type="ECO:0000256" key="20">
    <source>
        <dbReference type="ARBA" id="ARBA00049151"/>
    </source>
</evidence>
<comment type="catalytic activity">
    <reaction evidence="10">
        <text>resolvin D1 + NAD(+) = 8-oxoresolvin D1 + NADH + H(+)</text>
        <dbReference type="Rhea" id="RHEA:50124"/>
        <dbReference type="ChEBI" id="CHEBI:15378"/>
        <dbReference type="ChEBI" id="CHEBI:57540"/>
        <dbReference type="ChEBI" id="CHEBI:57945"/>
        <dbReference type="ChEBI" id="CHEBI:132079"/>
        <dbReference type="ChEBI" id="CHEBI:132080"/>
    </reaction>
    <physiologicalReaction direction="left-to-right" evidence="10">
        <dbReference type="Rhea" id="RHEA:50125"/>
    </physiologicalReaction>
</comment>
<evidence type="ECO:0000256" key="18">
    <source>
        <dbReference type="ARBA" id="ARBA00048739"/>
    </source>
</evidence>
<dbReference type="PANTHER" id="PTHR44229">
    <property type="entry name" value="15-HYDROXYPROSTAGLANDIN DEHYDROGENASE [NAD(+)]"/>
    <property type="match status" value="1"/>
</dbReference>
<evidence type="ECO:0000256" key="2">
    <source>
        <dbReference type="ARBA" id="ARBA00023002"/>
    </source>
</evidence>
<evidence type="ECO:0000256" key="9">
    <source>
        <dbReference type="ARBA" id="ARBA00047325"/>
    </source>
</evidence>
<dbReference type="PRINTS" id="PR00081">
    <property type="entry name" value="GDHRDH"/>
</dbReference>
<dbReference type="AlphaFoldDB" id="A0A6J2JKP4"/>
<evidence type="ECO:0000256" key="16">
    <source>
        <dbReference type="ARBA" id="ARBA00048535"/>
    </source>
</evidence>
<dbReference type="InterPro" id="IPR002347">
    <property type="entry name" value="SDR_fam"/>
</dbReference>
<evidence type="ECO:0000256" key="22">
    <source>
        <dbReference type="RuleBase" id="RU000363"/>
    </source>
</evidence>
<evidence type="ECO:0000256" key="19">
    <source>
        <dbReference type="ARBA" id="ARBA00048921"/>
    </source>
</evidence>
<gene>
    <name evidence="25" type="primary">LOC114242794</name>
</gene>
<sequence length="287" mass="32327">MTFCLLQILLVIYLLLNITFSLKDTDKEREIEGKVVVVTGGTCDIGYAIADHFLNNGAKVAILLDIKIEEGIQAEKELNSKYGENKAVFIQCDVTVDSKRLSEYILRKFKHVDIFVNNAASVEENEPRKLMLINAVATIEWSIIFFKHMRKDNFRGEGGTIINISSTAAHNIDPLYATYKASKFAILGFSQSLGHKYNYNKYGVRVLTLCPGPTNTTLVNNVYNLYERKLVEKVIKYYNFATIQSSDNVGRGAVEVFRSSESGKSWDIVDEKPPVESPNTITVMPEF</sequence>
<name>A0A6J2JKP4_BOMMA</name>
<comment type="catalytic activity">
    <reaction evidence="19">
        <text>resolvin D2 + NAD(+) = 16-oxoresolvin D2 + NADH + H(+)</text>
        <dbReference type="Rhea" id="RHEA:53588"/>
        <dbReference type="ChEBI" id="CHEBI:15378"/>
        <dbReference type="ChEBI" id="CHEBI:57540"/>
        <dbReference type="ChEBI" id="CHEBI:57945"/>
        <dbReference type="ChEBI" id="CHEBI:133367"/>
        <dbReference type="ChEBI" id="CHEBI:137498"/>
    </reaction>
    <physiologicalReaction direction="left-to-right" evidence="19">
        <dbReference type="Rhea" id="RHEA:53589"/>
    </physiologicalReaction>
</comment>
<dbReference type="GO" id="GO:0047034">
    <property type="term" value="F:15-hydroxyicosatetraenoate dehydrogenase activity"/>
    <property type="evidence" value="ECO:0007669"/>
    <property type="project" value="UniProtKB-EC"/>
</dbReference>
<evidence type="ECO:0000256" key="8">
    <source>
        <dbReference type="ARBA" id="ARBA00045705"/>
    </source>
</evidence>
<dbReference type="EC" id="1.1.1.141" evidence="3"/>
<evidence type="ECO:0000256" key="1">
    <source>
        <dbReference type="ARBA" id="ARBA00006484"/>
    </source>
</evidence>
<dbReference type="GO" id="GO:0016404">
    <property type="term" value="F:15-hydroxyprostaglandin dehydrogenase (NAD+) activity"/>
    <property type="evidence" value="ECO:0007669"/>
    <property type="project" value="UniProtKB-EC"/>
</dbReference>
<dbReference type="InterPro" id="IPR036291">
    <property type="entry name" value="NAD(P)-bd_dom_sf"/>
</dbReference>
<dbReference type="Pfam" id="PF00106">
    <property type="entry name" value="adh_short"/>
    <property type="match status" value="1"/>
</dbReference>
<keyword evidence="2" id="KW-0560">Oxidoreductase</keyword>
<comment type="catalytic activity">
    <reaction evidence="11">
        <text>14-hydroxy-(4Z,7Z,10Z,12E,16Z,19Z)-docosahexaenoate + NAD(+) = 14-oxo-(4Z,7Z,10Z,12E,16Z,19Z)-docosahexaenoate + NADH + H(+)</text>
        <dbReference type="Rhea" id="RHEA:48952"/>
        <dbReference type="ChEBI" id="CHEBI:15378"/>
        <dbReference type="ChEBI" id="CHEBI:57540"/>
        <dbReference type="ChEBI" id="CHEBI:57945"/>
        <dbReference type="ChEBI" id="CHEBI:90866"/>
        <dbReference type="ChEBI" id="CHEBI:90867"/>
    </reaction>
    <physiologicalReaction direction="left-to-right" evidence="11">
        <dbReference type="Rhea" id="RHEA:48953"/>
    </physiologicalReaction>
</comment>
<dbReference type="SUPFAM" id="SSF51735">
    <property type="entry name" value="NAD(P)-binding Rossmann-fold domains"/>
    <property type="match status" value="1"/>
</dbReference>
<evidence type="ECO:0000256" key="10">
    <source>
        <dbReference type="ARBA" id="ARBA00047672"/>
    </source>
</evidence>
<dbReference type="Gene3D" id="3.40.50.720">
    <property type="entry name" value="NAD(P)-binding Rossmann-like Domain"/>
    <property type="match status" value="1"/>
</dbReference>
<organism evidence="24 25">
    <name type="scientific">Bombyx mandarina</name>
    <name type="common">Wild silk moth</name>
    <name type="synonym">Wild silkworm</name>
    <dbReference type="NCBI Taxonomy" id="7092"/>
    <lineage>
        <taxon>Eukaryota</taxon>
        <taxon>Metazoa</taxon>
        <taxon>Ecdysozoa</taxon>
        <taxon>Arthropoda</taxon>
        <taxon>Hexapoda</taxon>
        <taxon>Insecta</taxon>
        <taxon>Pterygota</taxon>
        <taxon>Neoptera</taxon>
        <taxon>Endopterygota</taxon>
        <taxon>Lepidoptera</taxon>
        <taxon>Glossata</taxon>
        <taxon>Ditrysia</taxon>
        <taxon>Bombycoidea</taxon>
        <taxon>Bombycidae</taxon>
        <taxon>Bombycinae</taxon>
        <taxon>Bombyx</taxon>
    </lineage>
</organism>
<evidence type="ECO:0000313" key="24">
    <source>
        <dbReference type="Proteomes" id="UP000504629"/>
    </source>
</evidence>
<evidence type="ECO:0000256" key="13">
    <source>
        <dbReference type="ARBA" id="ARBA00048144"/>
    </source>
</evidence>
<dbReference type="EC" id="1.1.1.232" evidence="4"/>
<evidence type="ECO:0000313" key="25">
    <source>
        <dbReference type="RefSeq" id="XP_028029858.1"/>
    </source>
</evidence>
<comment type="catalytic activity">
    <reaction evidence="21">
        <text>resolvin E1 + NAD(+) = 18-oxo-resolvin E1 + NADH + H(+)</text>
        <dbReference type="Rhea" id="RHEA:49244"/>
        <dbReference type="ChEBI" id="CHEBI:15378"/>
        <dbReference type="ChEBI" id="CHEBI:57540"/>
        <dbReference type="ChEBI" id="CHEBI:57945"/>
        <dbReference type="ChEBI" id="CHEBI:91000"/>
        <dbReference type="ChEBI" id="CHEBI:91001"/>
    </reaction>
    <physiologicalReaction direction="left-to-right" evidence="21">
        <dbReference type="Rhea" id="RHEA:49245"/>
    </physiologicalReaction>
</comment>
<dbReference type="GO" id="GO:0005737">
    <property type="term" value="C:cytoplasm"/>
    <property type="evidence" value="ECO:0007669"/>
    <property type="project" value="TreeGrafter"/>
</dbReference>
<evidence type="ECO:0000256" key="21">
    <source>
        <dbReference type="ARBA" id="ARBA00049188"/>
    </source>
</evidence>
<evidence type="ECO:0000256" key="4">
    <source>
        <dbReference type="ARBA" id="ARBA00039060"/>
    </source>
</evidence>
<feature type="chain" id="PRO_5027104068" description="15-hydroxyprostaglandin dehydrogenase [NAD(+)]" evidence="23">
    <location>
        <begin position="22"/>
        <end position="287"/>
    </location>
</feature>